<evidence type="ECO:0000313" key="6">
    <source>
        <dbReference type="Proteomes" id="UP000010797"/>
    </source>
</evidence>
<dbReference type="EC" id="2.6.1.83" evidence="5"/>
<dbReference type="Gene3D" id="3.40.640.10">
    <property type="entry name" value="Type I PLP-dependent aspartate aminotransferase-like (Major domain)"/>
    <property type="match status" value="1"/>
</dbReference>
<keyword evidence="6" id="KW-1185">Reference proteome</keyword>
<sequence length="387" mass="42202">MKARRLSSLGASVFSELDDLKKELEKDGKQLINLSIGSPDRAPSQDIQKVLAEGVLDGSNYGYTLTRGTASFRAECAHWYKKRFDVDLDPQKEVLPLMGSQDGLAHIFLALCDPGDVALIPDPGYPIYTAGCILAGGEKVALPLREENGFLPDLSAIAPEMARKAKIMFLNYPNNPTAAVAPLSFFEEVVHFAKKNEIVVCHDAAYSELAFDGYRPASFLQVPGAKEVGIEFHSVSKTYNLAGVRLGFVVGNTQVVDALAELKSNIDYGVFEPILQAGAYALSASQDNVISNRQAYQERRDIWVEGCVQAGWSMPSPQGSMFIWAPVPTNQDSRTFAFDLARKAGVIVVPGVAFGEYGEGYVRIGLVQEPVVLVEAVRRVQEFLAHP</sequence>
<dbReference type="PANTHER" id="PTHR42832">
    <property type="entry name" value="AMINO ACID AMINOTRANSFERASE"/>
    <property type="match status" value="1"/>
</dbReference>
<dbReference type="InterPro" id="IPR015424">
    <property type="entry name" value="PyrdxlP-dep_Trfase"/>
</dbReference>
<evidence type="ECO:0000313" key="5">
    <source>
        <dbReference type="EMBL" id="AGA69608.1"/>
    </source>
</evidence>
<keyword evidence="2 5" id="KW-0032">Aminotransferase</keyword>
<dbReference type="eggNOG" id="COG0436">
    <property type="taxonomic scope" value="Bacteria"/>
</dbReference>
<dbReference type="OrthoDB" id="9803354at2"/>
<dbReference type="SUPFAM" id="SSF53383">
    <property type="entry name" value="PLP-dependent transferases"/>
    <property type="match status" value="1"/>
</dbReference>
<name>L0F9K0_DESDL</name>
<dbReference type="InterPro" id="IPR050881">
    <property type="entry name" value="LL-DAP_aminotransferase"/>
</dbReference>
<dbReference type="GO" id="GO:0010285">
    <property type="term" value="F:L,L-diaminopimelate aminotransferase activity"/>
    <property type="evidence" value="ECO:0007669"/>
    <property type="project" value="UniProtKB-EC"/>
</dbReference>
<gene>
    <name evidence="5" type="ordered locus">Desdi_2167</name>
</gene>
<dbReference type="EMBL" id="CP003344">
    <property type="protein sequence ID" value="AGA69608.1"/>
    <property type="molecule type" value="Genomic_DNA"/>
</dbReference>
<dbReference type="KEGG" id="ddl:Desdi_2167"/>
<dbReference type="GO" id="GO:0030170">
    <property type="term" value="F:pyridoxal phosphate binding"/>
    <property type="evidence" value="ECO:0007669"/>
    <property type="project" value="InterPro"/>
</dbReference>
<dbReference type="RefSeq" id="WP_015262588.1">
    <property type="nucleotide sequence ID" value="NC_019903.1"/>
</dbReference>
<proteinExistence type="predicted"/>
<dbReference type="InterPro" id="IPR004839">
    <property type="entry name" value="Aminotransferase_I/II_large"/>
</dbReference>
<keyword evidence="3 5" id="KW-0808">Transferase</keyword>
<dbReference type="InterPro" id="IPR015421">
    <property type="entry name" value="PyrdxlP-dep_Trfase_major"/>
</dbReference>
<protein>
    <submittedName>
        <fullName evidence="5">Aspartate/tyrosine/aromatic aminotransferase</fullName>
        <ecNumber evidence="5">2.6.1.83</ecNumber>
    </submittedName>
</protein>
<dbReference type="InterPro" id="IPR015422">
    <property type="entry name" value="PyrdxlP-dep_Trfase_small"/>
</dbReference>
<accession>L0F9K0</accession>
<evidence type="ECO:0000256" key="1">
    <source>
        <dbReference type="ARBA" id="ARBA00001933"/>
    </source>
</evidence>
<reference evidence="6" key="1">
    <citation type="submission" date="2012-02" db="EMBL/GenBank/DDBJ databases">
        <title>Complete sequence of Desulfitobacterium dichloroeliminans LMG P-21439.</title>
        <authorList>
            <person name="Lucas S."/>
            <person name="Han J."/>
            <person name="Lapidus A."/>
            <person name="Cheng J.-F."/>
            <person name="Goodwin L."/>
            <person name="Pitluck S."/>
            <person name="Peters L."/>
            <person name="Ovchinnikova G."/>
            <person name="Teshima H."/>
            <person name="Detter J.C."/>
            <person name="Han C."/>
            <person name="Tapia R."/>
            <person name="Land M."/>
            <person name="Hauser L."/>
            <person name="Kyrpides N."/>
            <person name="Ivanova N."/>
            <person name="Pagani I."/>
            <person name="Kruse T."/>
            <person name="de Vos W.M."/>
            <person name="Boon N."/>
            <person name="Smidt H."/>
            <person name="Woyke T."/>
        </authorList>
    </citation>
    <scope>NUCLEOTIDE SEQUENCE [LARGE SCALE GENOMIC DNA]</scope>
    <source>
        <strain evidence="6">LMG P-21439 / DCA1</strain>
    </source>
</reference>
<evidence type="ECO:0000256" key="2">
    <source>
        <dbReference type="ARBA" id="ARBA00022576"/>
    </source>
</evidence>
<dbReference type="STRING" id="871963.Desdi_2167"/>
<dbReference type="AlphaFoldDB" id="L0F9K0"/>
<dbReference type="Pfam" id="PF00155">
    <property type="entry name" value="Aminotran_1_2"/>
    <property type="match status" value="1"/>
</dbReference>
<comment type="cofactor">
    <cofactor evidence="1">
        <name>pyridoxal 5'-phosphate</name>
        <dbReference type="ChEBI" id="CHEBI:597326"/>
    </cofactor>
</comment>
<dbReference type="Gene3D" id="3.90.1150.10">
    <property type="entry name" value="Aspartate Aminotransferase, domain 1"/>
    <property type="match status" value="1"/>
</dbReference>
<evidence type="ECO:0000256" key="3">
    <source>
        <dbReference type="ARBA" id="ARBA00022679"/>
    </source>
</evidence>
<dbReference type="PANTHER" id="PTHR42832:SF3">
    <property type="entry name" value="L-GLUTAMINE--4-(METHYLSULFANYL)-2-OXOBUTANOATE AMINOTRANSFERASE"/>
    <property type="match status" value="1"/>
</dbReference>
<evidence type="ECO:0000259" key="4">
    <source>
        <dbReference type="Pfam" id="PF00155"/>
    </source>
</evidence>
<feature type="domain" description="Aminotransferase class I/classII large" evidence="4">
    <location>
        <begin position="30"/>
        <end position="366"/>
    </location>
</feature>
<dbReference type="HOGENOM" id="CLU_017584_4_5_9"/>
<dbReference type="Proteomes" id="UP000010797">
    <property type="component" value="Chromosome"/>
</dbReference>
<dbReference type="CDD" id="cd00609">
    <property type="entry name" value="AAT_like"/>
    <property type="match status" value="1"/>
</dbReference>
<organism evidence="5 6">
    <name type="scientific">Desulfitobacterium dichloroeliminans (strain LMG P-21439 / DCA1)</name>
    <dbReference type="NCBI Taxonomy" id="871963"/>
    <lineage>
        <taxon>Bacteria</taxon>
        <taxon>Bacillati</taxon>
        <taxon>Bacillota</taxon>
        <taxon>Clostridia</taxon>
        <taxon>Eubacteriales</taxon>
        <taxon>Desulfitobacteriaceae</taxon>
        <taxon>Desulfitobacterium</taxon>
    </lineage>
</organism>